<dbReference type="EMBL" id="REGN01010083">
    <property type="protein sequence ID" value="RMZ99730.1"/>
    <property type="molecule type" value="Genomic_DNA"/>
</dbReference>
<dbReference type="SUPFAM" id="SSF48592">
    <property type="entry name" value="GroEL equatorial domain-like"/>
    <property type="match status" value="1"/>
</dbReference>
<name>A0A3M7PLY2_BRAPC</name>
<dbReference type="Gene3D" id="1.10.560.10">
    <property type="entry name" value="GroEL-like equatorial domain"/>
    <property type="match status" value="1"/>
</dbReference>
<dbReference type="AlphaFoldDB" id="A0A3M7PLY2"/>
<sequence length="76" mass="8745">MTMVDTKSFEYENLANIVKSSSGTIHKMLSDDIVVNFIIANDVNTFLKLPEVEHPAAKILVNLNKFHDQTFRCHYF</sequence>
<dbReference type="Proteomes" id="UP000276133">
    <property type="component" value="Unassembled WGS sequence"/>
</dbReference>
<proteinExistence type="predicted"/>
<protein>
    <submittedName>
        <fullName evidence="1">T-complex 1 subunit alpha</fullName>
    </submittedName>
</protein>
<dbReference type="STRING" id="10195.A0A3M7PLY2"/>
<dbReference type="InterPro" id="IPR027413">
    <property type="entry name" value="GROEL-like_equatorial_sf"/>
</dbReference>
<evidence type="ECO:0000313" key="1">
    <source>
        <dbReference type="EMBL" id="RMZ99730.1"/>
    </source>
</evidence>
<keyword evidence="2" id="KW-1185">Reference proteome</keyword>
<gene>
    <name evidence="1" type="ORF">BpHYR1_047465</name>
</gene>
<accession>A0A3M7PLY2</accession>
<organism evidence="1 2">
    <name type="scientific">Brachionus plicatilis</name>
    <name type="common">Marine rotifer</name>
    <name type="synonym">Brachionus muelleri</name>
    <dbReference type="NCBI Taxonomy" id="10195"/>
    <lineage>
        <taxon>Eukaryota</taxon>
        <taxon>Metazoa</taxon>
        <taxon>Spiralia</taxon>
        <taxon>Gnathifera</taxon>
        <taxon>Rotifera</taxon>
        <taxon>Eurotatoria</taxon>
        <taxon>Monogononta</taxon>
        <taxon>Pseudotrocha</taxon>
        <taxon>Ploima</taxon>
        <taxon>Brachionidae</taxon>
        <taxon>Brachionus</taxon>
    </lineage>
</organism>
<reference evidence="1 2" key="1">
    <citation type="journal article" date="2018" name="Sci. Rep.">
        <title>Genomic signatures of local adaptation to the degree of environmental predictability in rotifers.</title>
        <authorList>
            <person name="Franch-Gras L."/>
            <person name="Hahn C."/>
            <person name="Garcia-Roger E.M."/>
            <person name="Carmona M.J."/>
            <person name="Serra M."/>
            <person name="Gomez A."/>
        </authorList>
    </citation>
    <scope>NUCLEOTIDE SEQUENCE [LARGE SCALE GENOMIC DNA]</scope>
    <source>
        <strain evidence="1">HYR1</strain>
    </source>
</reference>
<evidence type="ECO:0000313" key="2">
    <source>
        <dbReference type="Proteomes" id="UP000276133"/>
    </source>
</evidence>
<comment type="caution">
    <text evidence="1">The sequence shown here is derived from an EMBL/GenBank/DDBJ whole genome shotgun (WGS) entry which is preliminary data.</text>
</comment>
<dbReference type="OrthoDB" id="496at2759"/>